<comment type="caution">
    <text evidence="6">The sequence shown here is derived from an EMBL/GenBank/DDBJ whole genome shotgun (WGS) entry which is preliminary data.</text>
</comment>
<feature type="transmembrane region" description="Helical" evidence="5">
    <location>
        <begin position="21"/>
        <end position="40"/>
    </location>
</feature>
<name>A0A7W3JTB9_9MICO</name>
<keyword evidence="7" id="KW-1185">Reference proteome</keyword>
<evidence type="ECO:0000256" key="1">
    <source>
        <dbReference type="ARBA" id="ARBA00004141"/>
    </source>
</evidence>
<dbReference type="PANTHER" id="PTHR43077:SF10">
    <property type="entry name" value="TRANSPORT PERMEASE PROTEIN"/>
    <property type="match status" value="1"/>
</dbReference>
<sequence>MTNLLNRMTRRPDGRVSPLTIVGLVMVPLIVAGLLIWGLWSPGDRLHTVTAAIVNNDVPVTIDGQYVPLGRQLSAGLVSGGGEGSTNFTWVLTDAAGAAKGLTSGAYVAVVTIPKNFSAAATSPGGNASQAEQATIDVATSDKSLLVDNAISSAITSTAATLLGRQLTTNYLENVYLGFNTLSSQLATAASGAKDLAAGTFALADGANQVANGASQLASGLTALSQKTADLPTQTSQLSDGAAQTNAGAQQVSGAAAQVSGGLTGLNASCAHSGASTAFCESLATLTGAASGVATGAAGVASGTSGLASGTASLAAGIPALTGGISNLASAGSQLHLGILGIAGGATELGTGTQNLAAGLQTAVSQLPTYTEAQRTQLADVVANPVGVAGGTALTFGQSSTPLYVVLALWIGALATFVALGALPKRLLESTRPSSFLTLRMFLVPAGIGATQGILVAAIIALAQGYGFGEWLAIAGISALIGVAFAATNQALIAVLGGTGRLISLSIALLVLVTGVIATVPPALVTALGFTPATSAVTSLQAVLNGSPFMGLGGAITALIIWALAALAATTLVVARKRRVSIRQLLKAAKPA</sequence>
<feature type="transmembrane region" description="Helical" evidence="5">
    <location>
        <begin position="550"/>
        <end position="575"/>
    </location>
</feature>
<evidence type="ECO:0000313" key="6">
    <source>
        <dbReference type="EMBL" id="MBA8828792.1"/>
    </source>
</evidence>
<proteinExistence type="predicted"/>
<evidence type="ECO:0000256" key="2">
    <source>
        <dbReference type="ARBA" id="ARBA00022692"/>
    </source>
</evidence>
<dbReference type="AlphaFoldDB" id="A0A7W3JTB9"/>
<keyword evidence="2 5" id="KW-0812">Transmembrane</keyword>
<keyword evidence="3 5" id="KW-1133">Transmembrane helix</keyword>
<dbReference type="NCBIfam" id="TIGR03057">
    <property type="entry name" value="xxxLxxG_by_4"/>
    <property type="match status" value="1"/>
</dbReference>
<dbReference type="Gene3D" id="3.40.1710.10">
    <property type="entry name" value="abc type-2 transporter like domain"/>
    <property type="match status" value="1"/>
</dbReference>
<accession>A0A7W3JTB9</accession>
<dbReference type="PANTHER" id="PTHR43077">
    <property type="entry name" value="TRANSPORT PERMEASE YVFS-RELATED"/>
    <property type="match status" value="1"/>
</dbReference>
<dbReference type="NCBIfam" id="TIGR03061">
    <property type="entry name" value="pip_yhgE_Nterm"/>
    <property type="match status" value="1"/>
</dbReference>
<evidence type="ECO:0000256" key="5">
    <source>
        <dbReference type="SAM" id="Phobius"/>
    </source>
</evidence>
<evidence type="ECO:0000313" key="7">
    <source>
        <dbReference type="Proteomes" id="UP000524237"/>
    </source>
</evidence>
<reference evidence="6 7" key="1">
    <citation type="submission" date="2020-07" db="EMBL/GenBank/DDBJ databases">
        <title>Sequencing the genomes of 1000 actinobacteria strains.</title>
        <authorList>
            <person name="Klenk H.-P."/>
        </authorList>
    </citation>
    <scope>NUCLEOTIDE SEQUENCE [LARGE SCALE GENOMIC DNA]</scope>
    <source>
        <strain evidence="6 7">DSM 23737</strain>
    </source>
</reference>
<dbReference type="RefSeq" id="WP_182484158.1">
    <property type="nucleotide sequence ID" value="NZ_JACGWU010000001.1"/>
</dbReference>
<feature type="transmembrane region" description="Helical" evidence="5">
    <location>
        <begin position="507"/>
        <end position="530"/>
    </location>
</feature>
<organism evidence="6 7">
    <name type="scientific">Alpinimonas psychrophila</name>
    <dbReference type="NCBI Taxonomy" id="748908"/>
    <lineage>
        <taxon>Bacteria</taxon>
        <taxon>Bacillati</taxon>
        <taxon>Actinomycetota</taxon>
        <taxon>Actinomycetes</taxon>
        <taxon>Micrococcales</taxon>
        <taxon>Microbacteriaceae</taxon>
        <taxon>Alpinimonas</taxon>
    </lineage>
</organism>
<feature type="transmembrane region" description="Helical" evidence="5">
    <location>
        <begin position="443"/>
        <end position="465"/>
    </location>
</feature>
<dbReference type="InterPro" id="IPR023908">
    <property type="entry name" value="xxxLxxG_rpt"/>
</dbReference>
<dbReference type="InterPro" id="IPR051328">
    <property type="entry name" value="T7SS_ABC-Transporter"/>
</dbReference>
<feature type="transmembrane region" description="Helical" evidence="5">
    <location>
        <begin position="403"/>
        <end position="423"/>
    </location>
</feature>
<feature type="transmembrane region" description="Helical" evidence="5">
    <location>
        <begin position="471"/>
        <end position="495"/>
    </location>
</feature>
<protein>
    <submittedName>
        <fullName evidence="6">Putative membrane protein</fullName>
    </submittedName>
</protein>
<comment type="subcellular location">
    <subcellularLocation>
        <location evidence="1">Membrane</location>
        <topology evidence="1">Multi-pass membrane protein</topology>
    </subcellularLocation>
</comment>
<dbReference type="InterPro" id="IPR017500">
    <property type="entry name" value="Phage_infect_YhgE_N"/>
</dbReference>
<evidence type="ECO:0000256" key="4">
    <source>
        <dbReference type="ARBA" id="ARBA00023136"/>
    </source>
</evidence>
<evidence type="ECO:0000256" key="3">
    <source>
        <dbReference type="ARBA" id="ARBA00022989"/>
    </source>
</evidence>
<gene>
    <name evidence="6" type="ORF">FB555_000863</name>
</gene>
<dbReference type="GO" id="GO:0016020">
    <property type="term" value="C:membrane"/>
    <property type="evidence" value="ECO:0007669"/>
    <property type="project" value="UniProtKB-SubCell"/>
</dbReference>
<dbReference type="EMBL" id="JACGWU010000001">
    <property type="protein sequence ID" value="MBA8828792.1"/>
    <property type="molecule type" value="Genomic_DNA"/>
</dbReference>
<dbReference type="Proteomes" id="UP000524237">
    <property type="component" value="Unassembled WGS sequence"/>
</dbReference>
<keyword evidence="4 5" id="KW-0472">Membrane</keyword>